<feature type="compositionally biased region" description="Pro residues" evidence="1">
    <location>
        <begin position="152"/>
        <end position="161"/>
    </location>
</feature>
<dbReference type="EMBL" id="JACGCI010000148">
    <property type="protein sequence ID" value="KAF6743328.1"/>
    <property type="molecule type" value="Genomic_DNA"/>
</dbReference>
<reference evidence="2 3" key="1">
    <citation type="submission" date="2020-07" db="EMBL/GenBank/DDBJ databases">
        <title>Comparative genomics of pyrophilous fungi reveals a link between fire events and developmental genes.</title>
        <authorList>
            <consortium name="DOE Joint Genome Institute"/>
            <person name="Steindorff A.S."/>
            <person name="Carver A."/>
            <person name="Calhoun S."/>
            <person name="Stillman K."/>
            <person name="Liu H."/>
            <person name="Lipzen A."/>
            <person name="Pangilinan J."/>
            <person name="Labutti K."/>
            <person name="Bruns T.D."/>
            <person name="Grigoriev I.V."/>
        </authorList>
    </citation>
    <scope>NUCLEOTIDE SEQUENCE [LARGE SCALE GENOMIC DNA]</scope>
    <source>
        <strain evidence="2 3">CBS 144469</strain>
    </source>
</reference>
<protein>
    <submittedName>
        <fullName evidence="2">Uncharacterized protein</fullName>
    </submittedName>
</protein>
<feature type="region of interest" description="Disordered" evidence="1">
    <location>
        <begin position="1"/>
        <end position="30"/>
    </location>
</feature>
<dbReference type="AlphaFoldDB" id="A0A8H6LTK6"/>
<feature type="region of interest" description="Disordered" evidence="1">
    <location>
        <begin position="151"/>
        <end position="170"/>
    </location>
</feature>
<proteinExistence type="predicted"/>
<accession>A0A8H6LTK6</accession>
<evidence type="ECO:0000256" key="1">
    <source>
        <dbReference type="SAM" id="MobiDB-lite"/>
    </source>
</evidence>
<evidence type="ECO:0000313" key="3">
    <source>
        <dbReference type="Proteomes" id="UP000521943"/>
    </source>
</evidence>
<organism evidence="2 3">
    <name type="scientific">Ephemerocybe angulata</name>
    <dbReference type="NCBI Taxonomy" id="980116"/>
    <lineage>
        <taxon>Eukaryota</taxon>
        <taxon>Fungi</taxon>
        <taxon>Dikarya</taxon>
        <taxon>Basidiomycota</taxon>
        <taxon>Agaricomycotina</taxon>
        <taxon>Agaricomycetes</taxon>
        <taxon>Agaricomycetidae</taxon>
        <taxon>Agaricales</taxon>
        <taxon>Agaricineae</taxon>
        <taxon>Psathyrellaceae</taxon>
        <taxon>Ephemerocybe</taxon>
    </lineage>
</organism>
<keyword evidence="3" id="KW-1185">Reference proteome</keyword>
<feature type="compositionally biased region" description="Polar residues" evidence="1">
    <location>
        <begin position="206"/>
        <end position="215"/>
    </location>
</feature>
<feature type="compositionally biased region" description="Low complexity" evidence="1">
    <location>
        <begin position="216"/>
        <end position="239"/>
    </location>
</feature>
<dbReference type="Proteomes" id="UP000521943">
    <property type="component" value="Unassembled WGS sequence"/>
</dbReference>
<gene>
    <name evidence="2" type="ORF">DFP72DRAFT_1080274</name>
</gene>
<evidence type="ECO:0000313" key="2">
    <source>
        <dbReference type="EMBL" id="KAF6743328.1"/>
    </source>
</evidence>
<sequence length="352" mass="38863">MPADPRRPPTARLLQLGRPYPPAPTTRAERARDRHIGFSRRVGLTRNTLLHVNPITRLLEGYMMPVRDVEPRDRIHCSGWNDHRMTHDHKNPCCYCALDTGEYTETTVILITNPINTELVGTWAAVCETRNCRYFGKFVNSRSPVRLYVPQPRAPGSPLPRPIRSSPTRSALPFDRFVSTQIRVIEEASFGDTATTPPRARAQTLALGSSQDTLVSSTPSSATTRSAARSISRAESPSPLSRVHARATQERNTLAHARPLSHDLGIPMADPVEPPVTPLPSTDTGCMLTLCGCTHSAGLTLNELRSMLLVCSLCNIVKTIDTFRYHICSHVHRPAGTPREVEVIDLTGESSD</sequence>
<feature type="region of interest" description="Disordered" evidence="1">
    <location>
        <begin position="206"/>
        <end position="250"/>
    </location>
</feature>
<name>A0A8H6LTK6_9AGAR</name>
<comment type="caution">
    <text evidence="2">The sequence shown here is derived from an EMBL/GenBank/DDBJ whole genome shotgun (WGS) entry which is preliminary data.</text>
</comment>